<dbReference type="GO" id="GO:0019005">
    <property type="term" value="C:SCF ubiquitin ligase complex"/>
    <property type="evidence" value="ECO:0007669"/>
    <property type="project" value="TreeGrafter"/>
</dbReference>
<dbReference type="InterPro" id="IPR036047">
    <property type="entry name" value="F-box-like_dom_sf"/>
</dbReference>
<dbReference type="Pfam" id="PF00646">
    <property type="entry name" value="F-box"/>
    <property type="match status" value="1"/>
</dbReference>
<dbReference type="GO" id="GO:0031146">
    <property type="term" value="P:SCF-dependent proteasomal ubiquitin-dependent protein catabolic process"/>
    <property type="evidence" value="ECO:0007669"/>
    <property type="project" value="TreeGrafter"/>
</dbReference>
<dbReference type="Gene3D" id="1.20.1280.50">
    <property type="match status" value="1"/>
</dbReference>
<evidence type="ECO:0008006" key="5">
    <source>
        <dbReference type="Google" id="ProtNLM"/>
    </source>
</evidence>
<dbReference type="Pfam" id="PF25372">
    <property type="entry name" value="DUF7885"/>
    <property type="match status" value="1"/>
</dbReference>
<feature type="domain" description="F-box" evidence="1">
    <location>
        <begin position="122"/>
        <end position="157"/>
    </location>
</feature>
<name>A0A7S2WT13_9STRA</name>
<evidence type="ECO:0000259" key="1">
    <source>
        <dbReference type="Pfam" id="PF00646"/>
    </source>
</evidence>
<dbReference type="SMART" id="SM00367">
    <property type="entry name" value="LRR_CC"/>
    <property type="match status" value="9"/>
</dbReference>
<dbReference type="SUPFAM" id="SSF81383">
    <property type="entry name" value="F-box domain"/>
    <property type="match status" value="1"/>
</dbReference>
<feature type="domain" description="F-box/LRR-repeat protein 15-like leucin rich repeat" evidence="2">
    <location>
        <begin position="241"/>
        <end position="453"/>
    </location>
</feature>
<gene>
    <name evidence="3" type="ORF">QSP1433_LOCUS15746</name>
    <name evidence="4" type="ORF">QSP1433_LOCUS15747</name>
</gene>
<evidence type="ECO:0000313" key="3">
    <source>
        <dbReference type="EMBL" id="CAD9704429.1"/>
    </source>
</evidence>
<dbReference type="SUPFAM" id="SSF52047">
    <property type="entry name" value="RNI-like"/>
    <property type="match status" value="1"/>
</dbReference>
<organism evidence="3">
    <name type="scientific">Mucochytrium quahogii</name>
    <dbReference type="NCBI Taxonomy" id="96639"/>
    <lineage>
        <taxon>Eukaryota</taxon>
        <taxon>Sar</taxon>
        <taxon>Stramenopiles</taxon>
        <taxon>Bigyra</taxon>
        <taxon>Labyrinthulomycetes</taxon>
        <taxon>Thraustochytrida</taxon>
        <taxon>Thraustochytriidae</taxon>
        <taxon>Mucochytrium</taxon>
    </lineage>
</organism>
<dbReference type="InterPro" id="IPR006553">
    <property type="entry name" value="Leu-rich_rpt_Cys-con_subtyp"/>
</dbReference>
<protein>
    <recommendedName>
        <fullName evidence="5">F-box domain-containing protein</fullName>
    </recommendedName>
</protein>
<reference evidence="3" key="1">
    <citation type="submission" date="2021-01" db="EMBL/GenBank/DDBJ databases">
        <authorList>
            <person name="Corre E."/>
            <person name="Pelletier E."/>
            <person name="Niang G."/>
            <person name="Scheremetjew M."/>
            <person name="Finn R."/>
            <person name="Kale V."/>
            <person name="Holt S."/>
            <person name="Cochrane G."/>
            <person name="Meng A."/>
            <person name="Brown T."/>
            <person name="Cohen L."/>
        </authorList>
    </citation>
    <scope>NUCLEOTIDE SEQUENCE</scope>
    <source>
        <strain evidence="3">NY070348D</strain>
    </source>
</reference>
<sequence length="533" mass="58959">MLLIVKATYGPADAESKCPEVLRFVTSQLKEILARAGGEVLVVEDTFNGLFGDPAPDVTKLLTIYYIARGVPGVSITPEGSKVFIDARTYDDQAKDSVPHERSARLARYKSRPESSYVFDSSDLVRLILSFLPLYPDRIASATVCRSWYDIICNDGLTDTFSVGMRGDGRPCYLGMPTSFFKMVFQRSVNRLVELNLAGYDKLSDDLVLLAIRGSPMLRTLDLSECIELTDRSLAEIGPCCPQLEVILLKKLSNMTDRSAISLVKNCRKLRSLNVSDCFLLTDESILEIARAKLQLRIFHAKDLYRVSDGAVRAVLASCSSSLEVLSLWSIHKLSKEGLGPMCGTESGPGMPKLASLNLWECYNLDDAAICSTVCSCSSLINLNLRNCHLITDYSIVTVATKLRRLEHLDIRYLRSITDKSLLAIAENLVLLRSINLTHCVQITQVGLEELCRSLGQLTELSVGYCPSFTNSTVQVIASAVKSRPEKTYSLDLLDLRGNTAVTSNARDILSTTLARDFKESRNKLFTYNPVIG</sequence>
<dbReference type="EMBL" id="HBHK01025005">
    <property type="protein sequence ID" value="CAD9704431.1"/>
    <property type="molecule type" value="Transcribed_RNA"/>
</dbReference>
<proteinExistence type="predicted"/>
<dbReference type="InterPro" id="IPR001810">
    <property type="entry name" value="F-box_dom"/>
</dbReference>
<dbReference type="AlphaFoldDB" id="A0A7S2WT13"/>
<dbReference type="EMBL" id="HBHK01025004">
    <property type="protein sequence ID" value="CAD9704429.1"/>
    <property type="molecule type" value="Transcribed_RNA"/>
</dbReference>
<dbReference type="Gene3D" id="3.80.10.10">
    <property type="entry name" value="Ribonuclease Inhibitor"/>
    <property type="match status" value="2"/>
</dbReference>
<dbReference type="InterPro" id="IPR057207">
    <property type="entry name" value="FBXL15_LRR"/>
</dbReference>
<dbReference type="PANTHER" id="PTHR13318">
    <property type="entry name" value="PARTNER OF PAIRED, ISOFORM B-RELATED"/>
    <property type="match status" value="1"/>
</dbReference>
<evidence type="ECO:0000259" key="2">
    <source>
        <dbReference type="Pfam" id="PF25372"/>
    </source>
</evidence>
<dbReference type="InterPro" id="IPR032675">
    <property type="entry name" value="LRR_dom_sf"/>
</dbReference>
<evidence type="ECO:0000313" key="4">
    <source>
        <dbReference type="EMBL" id="CAD9704431.1"/>
    </source>
</evidence>
<accession>A0A7S2WT13</accession>